<accession>A0A2T5IQR4</accession>
<name>A0A2T5IQR4_9GAMM</name>
<dbReference type="EMBL" id="QAON01000045">
    <property type="protein sequence ID" value="PTQ86177.1"/>
    <property type="molecule type" value="Genomic_DNA"/>
</dbReference>
<reference evidence="1 2" key="1">
    <citation type="submission" date="2018-04" db="EMBL/GenBank/DDBJ databases">
        <title>Genomic Encyclopedia of Archaeal and Bacterial Type Strains, Phase II (KMG-II): from individual species to whole genera.</title>
        <authorList>
            <person name="Goeker M."/>
        </authorList>
    </citation>
    <scope>NUCLEOTIDE SEQUENCE [LARGE SCALE GENOMIC DNA]</scope>
    <source>
        <strain evidence="1 2">DSM 5822</strain>
    </source>
</reference>
<sequence>MVDITNTVLLSADEICTRLSVSRSTFDRWRKINSPFGGLGGFQTHVLSDLRSPVDAENDAGLTPFPEPSLNVGGSPRWDASDVNAWLIANKDKKNRRGFRG</sequence>
<evidence type="ECO:0000313" key="2">
    <source>
        <dbReference type="Proteomes" id="UP000244223"/>
    </source>
</evidence>
<keyword evidence="2" id="KW-1185">Reference proteome</keyword>
<dbReference type="RefSeq" id="WP_107867127.1">
    <property type="nucleotide sequence ID" value="NZ_QAON01000045.1"/>
</dbReference>
<dbReference type="AlphaFoldDB" id="A0A2T5IQR4"/>
<protein>
    <recommendedName>
        <fullName evidence="3">AlpA family transcriptional regulator</fullName>
    </recommendedName>
</protein>
<proteinExistence type="predicted"/>
<dbReference type="OrthoDB" id="2579918at2"/>
<gene>
    <name evidence="1" type="ORF">C8N29_1454</name>
</gene>
<evidence type="ECO:0000313" key="1">
    <source>
        <dbReference type="EMBL" id="PTQ86177.1"/>
    </source>
</evidence>
<comment type="caution">
    <text evidence="1">The sequence shown here is derived from an EMBL/GenBank/DDBJ whole genome shotgun (WGS) entry which is preliminary data.</text>
</comment>
<organism evidence="1 2">
    <name type="scientific">Agitococcus lubricus</name>
    <dbReference type="NCBI Taxonomy" id="1077255"/>
    <lineage>
        <taxon>Bacteria</taxon>
        <taxon>Pseudomonadati</taxon>
        <taxon>Pseudomonadota</taxon>
        <taxon>Gammaproteobacteria</taxon>
        <taxon>Moraxellales</taxon>
        <taxon>Moraxellaceae</taxon>
        <taxon>Agitococcus</taxon>
    </lineage>
</organism>
<evidence type="ECO:0008006" key="3">
    <source>
        <dbReference type="Google" id="ProtNLM"/>
    </source>
</evidence>
<dbReference type="Proteomes" id="UP000244223">
    <property type="component" value="Unassembled WGS sequence"/>
</dbReference>